<evidence type="ECO:0000256" key="9">
    <source>
        <dbReference type="ARBA" id="ARBA00023196"/>
    </source>
</evidence>
<dbReference type="PANTHER" id="PTHR13822">
    <property type="entry name" value="ATP SYNTHASE DELTA/EPSILON CHAIN"/>
    <property type="match status" value="1"/>
</dbReference>
<dbReference type="SUPFAM" id="SSF51344">
    <property type="entry name" value="Epsilon subunit of F1F0-ATP synthase N-terminal domain"/>
    <property type="match status" value="1"/>
</dbReference>
<feature type="domain" description="ATP synthase epsilon subunit C-terminal" evidence="13">
    <location>
        <begin position="89"/>
        <end position="131"/>
    </location>
</feature>
<comment type="subunit">
    <text evidence="11">F-type ATPases have 2 components, CF(1) - the catalytic core - and CF(0) - the membrane proton channel. CF(1) has five subunits: alpha(3), beta(3), gamma(1), delta(1), epsilon(1). CF(0) has three main subunits: a, b and c.</text>
</comment>
<keyword evidence="12" id="KW-0175">Coiled coil</keyword>
<evidence type="ECO:0000259" key="13">
    <source>
        <dbReference type="Pfam" id="PF00401"/>
    </source>
</evidence>
<dbReference type="AlphaFoldDB" id="A0ABD4RIQ2"/>
<keyword evidence="9 11" id="KW-0139">CF(1)</keyword>
<evidence type="ECO:0000259" key="14">
    <source>
        <dbReference type="Pfam" id="PF02823"/>
    </source>
</evidence>
<evidence type="ECO:0000256" key="6">
    <source>
        <dbReference type="ARBA" id="ARBA00022781"/>
    </source>
</evidence>
<dbReference type="GO" id="GO:0045259">
    <property type="term" value="C:proton-transporting ATP synthase complex"/>
    <property type="evidence" value="ECO:0007669"/>
    <property type="project" value="UniProtKB-KW"/>
</dbReference>
<evidence type="ECO:0000256" key="5">
    <source>
        <dbReference type="ARBA" id="ARBA00022475"/>
    </source>
</evidence>
<dbReference type="Pfam" id="PF02823">
    <property type="entry name" value="ATP-synt_DE_N"/>
    <property type="match status" value="1"/>
</dbReference>
<dbReference type="Proteomes" id="UP000775179">
    <property type="component" value="Unassembled WGS sequence"/>
</dbReference>
<evidence type="ECO:0000256" key="4">
    <source>
        <dbReference type="ARBA" id="ARBA00022448"/>
    </source>
</evidence>
<comment type="similarity">
    <text evidence="3 11">Belongs to the ATPase epsilon chain family.</text>
</comment>
<comment type="function">
    <text evidence="1 11">Produces ATP from ADP in the presence of a proton gradient across the membrane.</text>
</comment>
<organism evidence="15 16">
    <name type="scientific">Clostridium chauvoei</name>
    <dbReference type="NCBI Taxonomy" id="46867"/>
    <lineage>
        <taxon>Bacteria</taxon>
        <taxon>Bacillati</taxon>
        <taxon>Bacillota</taxon>
        <taxon>Clostridia</taxon>
        <taxon>Eubacteriales</taxon>
        <taxon>Clostridiaceae</taxon>
        <taxon>Clostridium</taxon>
    </lineage>
</organism>
<evidence type="ECO:0000256" key="7">
    <source>
        <dbReference type="ARBA" id="ARBA00023065"/>
    </source>
</evidence>
<dbReference type="CDD" id="cd12152">
    <property type="entry name" value="F1-ATPase_delta"/>
    <property type="match status" value="1"/>
</dbReference>
<dbReference type="GO" id="GO:0046933">
    <property type="term" value="F:proton-transporting ATP synthase activity, rotational mechanism"/>
    <property type="evidence" value="ECO:0007669"/>
    <property type="project" value="UniProtKB-UniRule"/>
</dbReference>
<evidence type="ECO:0000256" key="12">
    <source>
        <dbReference type="SAM" id="Coils"/>
    </source>
</evidence>
<evidence type="ECO:0000256" key="2">
    <source>
        <dbReference type="ARBA" id="ARBA00004202"/>
    </source>
</evidence>
<dbReference type="GO" id="GO:0005524">
    <property type="term" value="F:ATP binding"/>
    <property type="evidence" value="ECO:0007669"/>
    <property type="project" value="UniProtKB-UniRule"/>
</dbReference>
<evidence type="ECO:0000256" key="3">
    <source>
        <dbReference type="ARBA" id="ARBA00005712"/>
    </source>
</evidence>
<evidence type="ECO:0000256" key="1">
    <source>
        <dbReference type="ARBA" id="ARBA00003543"/>
    </source>
</evidence>
<keyword evidence="5 11" id="KW-1003">Cell membrane</keyword>
<dbReference type="InterPro" id="IPR020547">
    <property type="entry name" value="ATP_synth_F1_esu_C"/>
</dbReference>
<dbReference type="KEGG" id="cchv:BTM20_12075"/>
<dbReference type="InterPro" id="IPR020546">
    <property type="entry name" value="ATP_synth_F1_dsu/esu_N"/>
</dbReference>
<dbReference type="HAMAP" id="MF_00530">
    <property type="entry name" value="ATP_synth_epsil_bac"/>
    <property type="match status" value="1"/>
</dbReference>
<evidence type="ECO:0000313" key="16">
    <source>
        <dbReference type="Proteomes" id="UP000775179"/>
    </source>
</evidence>
<dbReference type="GO" id="GO:0005886">
    <property type="term" value="C:plasma membrane"/>
    <property type="evidence" value="ECO:0007669"/>
    <property type="project" value="UniProtKB-SubCell"/>
</dbReference>
<keyword evidence="8 11" id="KW-0472">Membrane</keyword>
<sequence length="135" mass="14947">MAKTFNVEIITPGTEPIRIEVEALQTNTSSGEVEFKAHHTAIILSTVPATTTITTADGKKEYLFTSSGIVYLKNNVLKFCCDAAEDASDIDFNRAENAKKRAEERLKEDKDIDIERAKMALARANARLQTISINQ</sequence>
<keyword evidence="6 11" id="KW-0375">Hydrogen ion transport</keyword>
<dbReference type="Pfam" id="PF00401">
    <property type="entry name" value="ATP-synt_DE"/>
    <property type="match status" value="1"/>
</dbReference>
<dbReference type="FunFam" id="1.20.5.440:FF:000001">
    <property type="entry name" value="ATP synthase epsilon chain"/>
    <property type="match status" value="1"/>
</dbReference>
<dbReference type="InterPro" id="IPR001469">
    <property type="entry name" value="ATP_synth_F1_dsu/esu"/>
</dbReference>
<comment type="subcellular location">
    <subcellularLocation>
        <location evidence="2 11">Cell membrane</location>
        <topology evidence="2 11">Peripheral membrane protein</topology>
    </subcellularLocation>
</comment>
<feature type="coiled-coil region" evidence="12">
    <location>
        <begin position="92"/>
        <end position="134"/>
    </location>
</feature>
<dbReference type="RefSeq" id="WP_021876594.1">
    <property type="nucleotide sequence ID" value="NZ_CP018630.1"/>
</dbReference>
<dbReference type="InterPro" id="IPR036794">
    <property type="entry name" value="ATP_F1_dsu/esu_C_sf"/>
</dbReference>
<keyword evidence="7 11" id="KW-0406">Ion transport</keyword>
<keyword evidence="4 11" id="KW-0813">Transport</keyword>
<dbReference type="SUPFAM" id="SSF46604">
    <property type="entry name" value="Epsilon subunit of F1F0-ATP synthase C-terminal domain"/>
    <property type="match status" value="1"/>
</dbReference>
<evidence type="ECO:0000256" key="8">
    <source>
        <dbReference type="ARBA" id="ARBA00023136"/>
    </source>
</evidence>
<dbReference type="GeneID" id="66302613"/>
<reference evidence="15 16" key="1">
    <citation type="submission" date="2021-08" db="EMBL/GenBank/DDBJ databases">
        <title>Genome sequence analysis of Clostridium chauvoei strains of European origin and evaluation of typing options for outbreak investigations.</title>
        <authorList>
            <person name="Abdel-Glil M."/>
            <person name="Thomas P."/>
            <person name="Seyboldt C."/>
        </authorList>
    </citation>
    <scope>NUCLEOTIDE SEQUENCE [LARGE SCALE GENOMIC DNA]</scope>
    <source>
        <strain evidence="15 16">S0260-09</strain>
    </source>
</reference>
<dbReference type="PANTHER" id="PTHR13822:SF10">
    <property type="entry name" value="ATP SYNTHASE EPSILON CHAIN, CHLOROPLASTIC"/>
    <property type="match status" value="1"/>
</dbReference>
<dbReference type="InterPro" id="IPR036771">
    <property type="entry name" value="ATPsynth_dsu/esu_N"/>
</dbReference>
<dbReference type="Gene3D" id="2.60.15.10">
    <property type="entry name" value="F0F1 ATP synthase delta/epsilon subunit, N-terminal"/>
    <property type="match status" value="1"/>
</dbReference>
<keyword evidence="10 11" id="KW-0066">ATP synthesis</keyword>
<protein>
    <recommendedName>
        <fullName evidence="11">ATP synthase epsilon chain</fullName>
    </recommendedName>
    <alternativeName>
        <fullName evidence="11">ATP synthase F1 sector epsilon subunit</fullName>
    </alternativeName>
    <alternativeName>
        <fullName evidence="11">F-ATPase epsilon subunit</fullName>
    </alternativeName>
</protein>
<comment type="caution">
    <text evidence="15">The sequence shown here is derived from an EMBL/GenBank/DDBJ whole genome shotgun (WGS) entry which is preliminary data.</text>
</comment>
<gene>
    <name evidence="11" type="primary">atpC</name>
    <name evidence="15" type="ORF">K4H94_09330</name>
</gene>
<proteinExistence type="inferred from homology"/>
<accession>A0ABD4RIQ2</accession>
<evidence type="ECO:0000256" key="11">
    <source>
        <dbReference type="HAMAP-Rule" id="MF_00530"/>
    </source>
</evidence>
<feature type="domain" description="ATP synthase F1 complex delta/epsilon subunit N-terminal" evidence="14">
    <location>
        <begin position="5"/>
        <end position="84"/>
    </location>
</feature>
<dbReference type="Gene3D" id="1.20.5.440">
    <property type="entry name" value="ATP synthase delta/epsilon subunit, C-terminal domain"/>
    <property type="match status" value="1"/>
</dbReference>
<evidence type="ECO:0000313" key="15">
    <source>
        <dbReference type="EMBL" id="MBX7291216.1"/>
    </source>
</evidence>
<evidence type="ECO:0000256" key="10">
    <source>
        <dbReference type="ARBA" id="ARBA00023310"/>
    </source>
</evidence>
<name>A0ABD4RIQ2_9CLOT</name>
<dbReference type="EMBL" id="JAIFTX010000019">
    <property type="protein sequence ID" value="MBX7291216.1"/>
    <property type="molecule type" value="Genomic_DNA"/>
</dbReference>